<dbReference type="Proteomes" id="UP001302812">
    <property type="component" value="Unassembled WGS sequence"/>
</dbReference>
<comment type="caution">
    <text evidence="2">The sequence shown here is derived from an EMBL/GenBank/DDBJ whole genome shotgun (WGS) entry which is preliminary data.</text>
</comment>
<reference evidence="2" key="1">
    <citation type="journal article" date="2023" name="Mol. Phylogenet. Evol.">
        <title>Genome-scale phylogeny and comparative genomics of the fungal order Sordariales.</title>
        <authorList>
            <person name="Hensen N."/>
            <person name="Bonometti L."/>
            <person name="Westerberg I."/>
            <person name="Brannstrom I.O."/>
            <person name="Guillou S."/>
            <person name="Cros-Aarteil S."/>
            <person name="Calhoun S."/>
            <person name="Haridas S."/>
            <person name="Kuo A."/>
            <person name="Mondo S."/>
            <person name="Pangilinan J."/>
            <person name="Riley R."/>
            <person name="LaButti K."/>
            <person name="Andreopoulos B."/>
            <person name="Lipzen A."/>
            <person name="Chen C."/>
            <person name="Yan M."/>
            <person name="Daum C."/>
            <person name="Ng V."/>
            <person name="Clum A."/>
            <person name="Steindorff A."/>
            <person name="Ohm R.A."/>
            <person name="Martin F."/>
            <person name="Silar P."/>
            <person name="Natvig D.O."/>
            <person name="Lalanne C."/>
            <person name="Gautier V."/>
            <person name="Ament-Velasquez S.L."/>
            <person name="Kruys A."/>
            <person name="Hutchinson M.I."/>
            <person name="Powell A.J."/>
            <person name="Barry K."/>
            <person name="Miller A.N."/>
            <person name="Grigoriev I.V."/>
            <person name="Debuchy R."/>
            <person name="Gladieux P."/>
            <person name="Hiltunen Thoren M."/>
            <person name="Johannesson H."/>
        </authorList>
    </citation>
    <scope>NUCLEOTIDE SEQUENCE</scope>
    <source>
        <strain evidence="2">CBS 508.74</strain>
    </source>
</reference>
<feature type="compositionally biased region" description="Basic and acidic residues" evidence="1">
    <location>
        <begin position="1"/>
        <end position="10"/>
    </location>
</feature>
<keyword evidence="3" id="KW-1185">Reference proteome</keyword>
<name>A0AAN6YT72_9PEZI</name>
<sequence length="167" mass="18609">MKNYIKRDEDIGSSSVVSSSSYLSPVEHHQAVRLQTLPTVRTEIDTMAEQTTPRQSPSGSKKSSNMESEMPPLRRCPRTFDEMGIPHHVDSEEFQTSVVRRLSKSLGKKIAGTFLARQHRTDAHDREGDGPSVKPGKEHATFRLHANTEATKPTDTLLTNESKPDNA</sequence>
<dbReference type="EMBL" id="MU853342">
    <property type="protein sequence ID" value="KAK4112464.1"/>
    <property type="molecule type" value="Genomic_DNA"/>
</dbReference>
<proteinExistence type="predicted"/>
<feature type="compositionally biased region" description="Polar residues" evidence="1">
    <location>
        <begin position="148"/>
        <end position="161"/>
    </location>
</feature>
<protein>
    <submittedName>
        <fullName evidence="2">Uncharacterized protein</fullName>
    </submittedName>
</protein>
<reference evidence="2" key="2">
    <citation type="submission" date="2023-05" db="EMBL/GenBank/DDBJ databases">
        <authorList>
            <consortium name="Lawrence Berkeley National Laboratory"/>
            <person name="Steindorff A."/>
            <person name="Hensen N."/>
            <person name="Bonometti L."/>
            <person name="Westerberg I."/>
            <person name="Brannstrom I.O."/>
            <person name="Guillou S."/>
            <person name="Cros-Aarteil S."/>
            <person name="Calhoun S."/>
            <person name="Haridas S."/>
            <person name="Kuo A."/>
            <person name="Mondo S."/>
            <person name="Pangilinan J."/>
            <person name="Riley R."/>
            <person name="Labutti K."/>
            <person name="Andreopoulos B."/>
            <person name="Lipzen A."/>
            <person name="Chen C."/>
            <person name="Yanf M."/>
            <person name="Daum C."/>
            <person name="Ng V."/>
            <person name="Clum A."/>
            <person name="Ohm R."/>
            <person name="Martin F."/>
            <person name="Silar P."/>
            <person name="Natvig D."/>
            <person name="Lalanne C."/>
            <person name="Gautier V."/>
            <person name="Ament-Velasquez S.L."/>
            <person name="Kruys A."/>
            <person name="Hutchinson M.I."/>
            <person name="Powell A.J."/>
            <person name="Barry K."/>
            <person name="Miller A.N."/>
            <person name="Grigoriev I.V."/>
            <person name="Debuchy R."/>
            <person name="Gladieux P."/>
            <person name="Thoren M.H."/>
            <person name="Johannesson H."/>
        </authorList>
    </citation>
    <scope>NUCLEOTIDE SEQUENCE</scope>
    <source>
        <strain evidence="2">CBS 508.74</strain>
    </source>
</reference>
<organism evidence="2 3">
    <name type="scientific">Canariomyces notabilis</name>
    <dbReference type="NCBI Taxonomy" id="2074819"/>
    <lineage>
        <taxon>Eukaryota</taxon>
        <taxon>Fungi</taxon>
        <taxon>Dikarya</taxon>
        <taxon>Ascomycota</taxon>
        <taxon>Pezizomycotina</taxon>
        <taxon>Sordariomycetes</taxon>
        <taxon>Sordariomycetidae</taxon>
        <taxon>Sordariales</taxon>
        <taxon>Chaetomiaceae</taxon>
        <taxon>Canariomyces</taxon>
    </lineage>
</organism>
<evidence type="ECO:0000256" key="1">
    <source>
        <dbReference type="SAM" id="MobiDB-lite"/>
    </source>
</evidence>
<feature type="compositionally biased region" description="Polar residues" evidence="1">
    <location>
        <begin position="48"/>
        <end position="67"/>
    </location>
</feature>
<evidence type="ECO:0000313" key="3">
    <source>
        <dbReference type="Proteomes" id="UP001302812"/>
    </source>
</evidence>
<dbReference type="AlphaFoldDB" id="A0AAN6YT72"/>
<feature type="compositionally biased region" description="Basic and acidic residues" evidence="1">
    <location>
        <begin position="119"/>
        <end position="141"/>
    </location>
</feature>
<gene>
    <name evidence="2" type="ORF">N656DRAFT_91028</name>
</gene>
<evidence type="ECO:0000313" key="2">
    <source>
        <dbReference type="EMBL" id="KAK4112464.1"/>
    </source>
</evidence>
<dbReference type="RefSeq" id="XP_064670034.1">
    <property type="nucleotide sequence ID" value="XM_064819395.1"/>
</dbReference>
<dbReference type="GeneID" id="89943521"/>
<feature type="compositionally biased region" description="Basic and acidic residues" evidence="1">
    <location>
        <begin position="78"/>
        <end position="88"/>
    </location>
</feature>
<feature type="region of interest" description="Disordered" evidence="1">
    <location>
        <begin position="113"/>
        <end position="167"/>
    </location>
</feature>
<accession>A0AAN6YT72</accession>
<feature type="region of interest" description="Disordered" evidence="1">
    <location>
        <begin position="1"/>
        <end position="88"/>
    </location>
</feature>